<keyword evidence="3" id="KW-0808">Transferase</keyword>
<evidence type="ECO:0000256" key="7">
    <source>
        <dbReference type="SAM" id="MobiDB-lite"/>
    </source>
</evidence>
<dbReference type="PANTHER" id="PTHR14957:SF1">
    <property type="entry name" value="UBIQUITIN-LIKE-CONJUGATING ENZYME ATG10"/>
    <property type="match status" value="1"/>
</dbReference>
<dbReference type="Proteomes" id="UP000054560">
    <property type="component" value="Unassembled WGS sequence"/>
</dbReference>
<dbReference type="PANTHER" id="PTHR14957">
    <property type="entry name" value="UBIQUITIN-LIKE-CONJUGATING ENZYME ATG10"/>
    <property type="match status" value="1"/>
</dbReference>
<dbReference type="GO" id="GO:0032446">
    <property type="term" value="P:protein modification by small protein conjugation"/>
    <property type="evidence" value="ECO:0007669"/>
    <property type="project" value="TreeGrafter"/>
</dbReference>
<dbReference type="InterPro" id="IPR007135">
    <property type="entry name" value="Atg3/Atg10"/>
</dbReference>
<dbReference type="GO" id="GO:0000045">
    <property type="term" value="P:autophagosome assembly"/>
    <property type="evidence" value="ECO:0007669"/>
    <property type="project" value="TreeGrafter"/>
</dbReference>
<evidence type="ECO:0000256" key="2">
    <source>
        <dbReference type="ARBA" id="ARBA00021099"/>
    </source>
</evidence>
<accession>A0A0L0FZZ8</accession>
<dbReference type="OrthoDB" id="4089664at2759"/>
<dbReference type="RefSeq" id="XP_014156071.1">
    <property type="nucleotide sequence ID" value="XM_014300596.1"/>
</dbReference>
<evidence type="ECO:0000256" key="4">
    <source>
        <dbReference type="ARBA" id="ARBA00022786"/>
    </source>
</evidence>
<name>A0A0L0FZZ8_9EUKA</name>
<dbReference type="STRING" id="667725.A0A0L0FZZ8"/>
<dbReference type="Pfam" id="PF03987">
    <property type="entry name" value="Autophagy_act_C"/>
    <property type="match status" value="1"/>
</dbReference>
<proteinExistence type="inferred from homology"/>
<dbReference type="AlphaFoldDB" id="A0A0L0FZZ8"/>
<keyword evidence="9" id="KW-1185">Reference proteome</keyword>
<dbReference type="GO" id="GO:0061651">
    <property type="term" value="F:Atg12 conjugating enzyme activity"/>
    <property type="evidence" value="ECO:0007669"/>
    <property type="project" value="TreeGrafter"/>
</dbReference>
<keyword evidence="4" id="KW-0833">Ubl conjugation pathway</keyword>
<sequence length="249" mass="28091">MPLSWPDFVADAVCFVERSDKINDGWELIFNHGCEGGRFIKKNTRYRVASGSIKKTTSREASDEQSDDTDSELSASELELTDESDYGIIDDNDEFAVMPQSAKNTWFDMEYHIVYSLSFKVPVLYLTGRKKDGKLLRSDDILGCLPAYQVATFRNLSTPVVTQVEHPLLGVPYLMVHPCRTEDLMQIVLSAKSEFTDRVVSRTRSDIYQASRTCIENNAASSGHNYIVSWLTLVGPIFGLKVATKYLNY</sequence>
<feature type="region of interest" description="Disordered" evidence="7">
    <location>
        <begin position="56"/>
        <end position="75"/>
    </location>
</feature>
<keyword evidence="5" id="KW-0072">Autophagy</keyword>
<evidence type="ECO:0000313" key="8">
    <source>
        <dbReference type="EMBL" id="KNC82169.1"/>
    </source>
</evidence>
<evidence type="ECO:0000256" key="6">
    <source>
        <dbReference type="ARBA" id="ARBA00029833"/>
    </source>
</evidence>
<evidence type="ECO:0000256" key="5">
    <source>
        <dbReference type="ARBA" id="ARBA00023006"/>
    </source>
</evidence>
<evidence type="ECO:0000256" key="1">
    <source>
        <dbReference type="ARBA" id="ARBA00005696"/>
    </source>
</evidence>
<evidence type="ECO:0000256" key="3">
    <source>
        <dbReference type="ARBA" id="ARBA00022679"/>
    </source>
</evidence>
<dbReference type="GO" id="GO:0005829">
    <property type="term" value="C:cytosol"/>
    <property type="evidence" value="ECO:0007669"/>
    <property type="project" value="TreeGrafter"/>
</dbReference>
<evidence type="ECO:0000313" key="9">
    <source>
        <dbReference type="Proteomes" id="UP000054560"/>
    </source>
</evidence>
<gene>
    <name evidence="8" type="ORF">SARC_05550</name>
</gene>
<dbReference type="GO" id="GO:0000422">
    <property type="term" value="P:autophagy of mitochondrion"/>
    <property type="evidence" value="ECO:0007669"/>
    <property type="project" value="TreeGrafter"/>
</dbReference>
<dbReference type="GeneID" id="25906054"/>
<organism evidence="8 9">
    <name type="scientific">Sphaeroforma arctica JP610</name>
    <dbReference type="NCBI Taxonomy" id="667725"/>
    <lineage>
        <taxon>Eukaryota</taxon>
        <taxon>Ichthyosporea</taxon>
        <taxon>Ichthyophonida</taxon>
        <taxon>Sphaeroforma</taxon>
    </lineage>
</organism>
<comment type="similarity">
    <text evidence="1">Belongs to the ATG10 family.</text>
</comment>
<dbReference type="eggNOG" id="KOG4741">
    <property type="taxonomic scope" value="Eukaryota"/>
</dbReference>
<protein>
    <recommendedName>
        <fullName evidence="2">Ubiquitin-like-conjugating enzyme ATG10</fullName>
    </recommendedName>
    <alternativeName>
        <fullName evidence="6">Autophagy-related protein 10</fullName>
    </alternativeName>
</protein>
<dbReference type="EMBL" id="KQ241953">
    <property type="protein sequence ID" value="KNC82169.1"/>
    <property type="molecule type" value="Genomic_DNA"/>
</dbReference>
<dbReference type="Gene3D" id="3.30.1460.50">
    <property type="match status" value="1"/>
</dbReference>
<reference evidence="8 9" key="1">
    <citation type="submission" date="2011-02" db="EMBL/GenBank/DDBJ databases">
        <title>The Genome Sequence of Sphaeroforma arctica JP610.</title>
        <authorList>
            <consortium name="The Broad Institute Genome Sequencing Platform"/>
            <person name="Russ C."/>
            <person name="Cuomo C."/>
            <person name="Young S.K."/>
            <person name="Zeng Q."/>
            <person name="Gargeya S."/>
            <person name="Alvarado L."/>
            <person name="Berlin A."/>
            <person name="Chapman S.B."/>
            <person name="Chen Z."/>
            <person name="Freedman E."/>
            <person name="Gellesch M."/>
            <person name="Goldberg J."/>
            <person name="Griggs A."/>
            <person name="Gujja S."/>
            <person name="Heilman E."/>
            <person name="Heiman D."/>
            <person name="Howarth C."/>
            <person name="Mehta T."/>
            <person name="Neiman D."/>
            <person name="Pearson M."/>
            <person name="Roberts A."/>
            <person name="Saif S."/>
            <person name="Shea T."/>
            <person name="Shenoy N."/>
            <person name="Sisk P."/>
            <person name="Stolte C."/>
            <person name="Sykes S."/>
            <person name="White J."/>
            <person name="Yandava C."/>
            <person name="Burger G."/>
            <person name="Gray M.W."/>
            <person name="Holland P.W.H."/>
            <person name="King N."/>
            <person name="Lang F.B.F."/>
            <person name="Roger A.J."/>
            <person name="Ruiz-Trillo I."/>
            <person name="Haas B."/>
            <person name="Nusbaum C."/>
            <person name="Birren B."/>
        </authorList>
    </citation>
    <scope>NUCLEOTIDE SEQUENCE [LARGE SCALE GENOMIC DNA]</scope>
    <source>
        <strain evidence="8 9">JP610</strain>
    </source>
</reference>